<evidence type="ECO:0000313" key="4">
    <source>
        <dbReference type="EnsemblMetazoa" id="GBRI009320-PA"/>
    </source>
</evidence>
<dbReference type="GO" id="GO:0005615">
    <property type="term" value="C:extracellular space"/>
    <property type="evidence" value="ECO:0007669"/>
    <property type="project" value="TreeGrafter"/>
</dbReference>
<evidence type="ECO:0000256" key="2">
    <source>
        <dbReference type="ARBA" id="ARBA00022729"/>
    </source>
</evidence>
<comment type="similarity">
    <text evidence="1">Belongs to the glycosyl hydrolase 2 family.</text>
</comment>
<evidence type="ECO:0000256" key="1">
    <source>
        <dbReference type="ARBA" id="ARBA00007401"/>
    </source>
</evidence>
<dbReference type="GO" id="GO:0019391">
    <property type="term" value="P:glucuronoside catabolic process"/>
    <property type="evidence" value="ECO:0007669"/>
    <property type="project" value="TreeGrafter"/>
</dbReference>
<dbReference type="PANTHER" id="PTHR10066:SF67">
    <property type="entry name" value="BETA-GLUCURONIDASE"/>
    <property type="match status" value="1"/>
</dbReference>
<evidence type="ECO:0000259" key="3">
    <source>
        <dbReference type="Pfam" id="PF02836"/>
    </source>
</evidence>
<protein>
    <recommendedName>
        <fullName evidence="3">Glycoside hydrolase family 2 catalytic domain-containing protein</fullName>
    </recommendedName>
</protein>
<reference evidence="4" key="2">
    <citation type="submission" date="2020-05" db="UniProtKB">
        <authorList>
            <consortium name="EnsemblMetazoa"/>
        </authorList>
    </citation>
    <scope>IDENTIFICATION</scope>
    <source>
        <strain evidence="4">IAEA</strain>
    </source>
</reference>
<dbReference type="GO" id="GO:0005975">
    <property type="term" value="P:carbohydrate metabolic process"/>
    <property type="evidence" value="ECO:0007669"/>
    <property type="project" value="InterPro"/>
</dbReference>
<dbReference type="SUPFAM" id="SSF51445">
    <property type="entry name" value="(Trans)glycosidases"/>
    <property type="match status" value="1"/>
</dbReference>
<dbReference type="GO" id="GO:0030246">
    <property type="term" value="F:carbohydrate binding"/>
    <property type="evidence" value="ECO:0007669"/>
    <property type="project" value="TreeGrafter"/>
</dbReference>
<keyword evidence="5" id="KW-1185">Reference proteome</keyword>
<organism evidence="4 5">
    <name type="scientific">Glossina brevipalpis</name>
    <dbReference type="NCBI Taxonomy" id="37001"/>
    <lineage>
        <taxon>Eukaryota</taxon>
        <taxon>Metazoa</taxon>
        <taxon>Ecdysozoa</taxon>
        <taxon>Arthropoda</taxon>
        <taxon>Hexapoda</taxon>
        <taxon>Insecta</taxon>
        <taxon>Pterygota</taxon>
        <taxon>Neoptera</taxon>
        <taxon>Endopterygota</taxon>
        <taxon>Diptera</taxon>
        <taxon>Brachycera</taxon>
        <taxon>Muscomorpha</taxon>
        <taxon>Hippoboscoidea</taxon>
        <taxon>Glossinidae</taxon>
        <taxon>Glossina</taxon>
    </lineage>
</organism>
<dbReference type="InterPro" id="IPR017853">
    <property type="entry name" value="GH"/>
</dbReference>
<dbReference type="Gene3D" id="3.20.20.80">
    <property type="entry name" value="Glycosidases"/>
    <property type="match status" value="1"/>
</dbReference>
<dbReference type="EnsemblMetazoa" id="GBRI009320-RA">
    <property type="protein sequence ID" value="GBRI009320-PA"/>
    <property type="gene ID" value="GBRI009320"/>
</dbReference>
<dbReference type="Pfam" id="PF02836">
    <property type="entry name" value="Glyco_hydro_2_C"/>
    <property type="match status" value="1"/>
</dbReference>
<dbReference type="PANTHER" id="PTHR10066">
    <property type="entry name" value="BETA-GLUCURONIDASE"/>
    <property type="match status" value="1"/>
</dbReference>
<dbReference type="STRING" id="37001.A0A1A9W7U5"/>
<dbReference type="VEuPathDB" id="VectorBase:GBRI009320"/>
<dbReference type="GO" id="GO:0004566">
    <property type="term" value="F:beta-glucuronidase activity"/>
    <property type="evidence" value="ECO:0007669"/>
    <property type="project" value="TreeGrafter"/>
</dbReference>
<accession>A0A1A9W7U5</accession>
<dbReference type="Proteomes" id="UP000091820">
    <property type="component" value="Unassembled WGS sequence"/>
</dbReference>
<dbReference type="AlphaFoldDB" id="A0A1A9W7U5"/>
<reference evidence="5" key="1">
    <citation type="submission" date="2014-03" db="EMBL/GenBank/DDBJ databases">
        <authorList>
            <person name="Aksoy S."/>
            <person name="Warren W."/>
            <person name="Wilson R.K."/>
        </authorList>
    </citation>
    <scope>NUCLEOTIDE SEQUENCE [LARGE SCALE GENOMIC DNA]</scope>
    <source>
        <strain evidence="5">IAEA</strain>
    </source>
</reference>
<keyword evidence="2" id="KW-0732">Signal</keyword>
<proteinExistence type="inferred from homology"/>
<sequence length="200" mass="23512">MKKCVAMISYPVGNFSNVQAIPRWPRRRLRYAADYARKLDNARPVTAAIAVNSTDDKAARYLDIISFNRYNSWYSNPGRLDMIMKRIIDETNIWHEKHNKPLLIYPAPQMWSEEHQTEPFSLPFESIRYFTLKNPGLSVNFHMEFVATKKEENYLTLSNICIAWTHTNIRDERKEGRSKLLLLHPSLISLDMHTHLEAYL</sequence>
<name>A0A1A9W7U5_9MUSC</name>
<dbReference type="InterPro" id="IPR006103">
    <property type="entry name" value="Glyco_hydro_2_cat"/>
</dbReference>
<evidence type="ECO:0000313" key="5">
    <source>
        <dbReference type="Proteomes" id="UP000091820"/>
    </source>
</evidence>
<feature type="domain" description="Glycoside hydrolase family 2 catalytic" evidence="3">
    <location>
        <begin position="27"/>
        <end position="104"/>
    </location>
</feature>